<evidence type="ECO:0000313" key="2">
    <source>
        <dbReference type="EMBL" id="MFD1509600.1"/>
    </source>
</evidence>
<dbReference type="SUPFAM" id="SSF55729">
    <property type="entry name" value="Acyl-CoA N-acyltransferases (Nat)"/>
    <property type="match status" value="1"/>
</dbReference>
<reference evidence="3" key="1">
    <citation type="journal article" date="2019" name="Int. J. Syst. Evol. Microbiol.">
        <title>The Global Catalogue of Microorganisms (GCM) 10K type strain sequencing project: providing services to taxonomists for standard genome sequencing and annotation.</title>
        <authorList>
            <consortium name="The Broad Institute Genomics Platform"/>
            <consortium name="The Broad Institute Genome Sequencing Center for Infectious Disease"/>
            <person name="Wu L."/>
            <person name="Ma J."/>
        </authorList>
    </citation>
    <scope>NUCLEOTIDE SEQUENCE [LARGE SCALE GENOMIC DNA]</scope>
    <source>
        <strain evidence="3">CGMCC 1.12477</strain>
    </source>
</reference>
<keyword evidence="2" id="KW-0808">Transferase</keyword>
<dbReference type="RefSeq" id="WP_379914927.1">
    <property type="nucleotide sequence ID" value="NZ_JBHUDD010000053.1"/>
</dbReference>
<dbReference type="PANTHER" id="PTHR43792">
    <property type="entry name" value="GNAT FAMILY, PUTATIVE (AFU_ORTHOLOGUE AFUA_3G00765)-RELATED-RELATED"/>
    <property type="match status" value="1"/>
</dbReference>
<dbReference type="InterPro" id="IPR051531">
    <property type="entry name" value="N-acetyltransferase"/>
</dbReference>
<protein>
    <submittedName>
        <fullName evidence="2">GNAT family N-acetyltransferase</fullName>
        <ecNumber evidence="2">2.3.-.-</ecNumber>
    </submittedName>
</protein>
<dbReference type="InterPro" id="IPR016181">
    <property type="entry name" value="Acyl_CoA_acyltransferase"/>
</dbReference>
<sequence length="176" mass="19160">MTRLCVDIPVIETDRLILREMRDADLDVIADFFADDRSAFVGGTKSRADSWRVIAGALGHWLLRGHGMWLVADRTTDQPIGGVGFLSPEGWDEPELGWHLYNGHEGKGYAFEAATAARAYGAAHFGLDGVISYIAPGNTRSAALAERLGATVERQGMLLGHDVNIYRHPKVGGRDA</sequence>
<dbReference type="Proteomes" id="UP001597186">
    <property type="component" value="Unassembled WGS sequence"/>
</dbReference>
<feature type="domain" description="N-acetyltransferase" evidence="1">
    <location>
        <begin position="16"/>
        <end position="171"/>
    </location>
</feature>
<dbReference type="EMBL" id="JBHUDD010000053">
    <property type="protein sequence ID" value="MFD1509600.1"/>
    <property type="molecule type" value="Genomic_DNA"/>
</dbReference>
<dbReference type="EC" id="2.3.-.-" evidence="2"/>
<dbReference type="GO" id="GO:0016746">
    <property type="term" value="F:acyltransferase activity"/>
    <property type="evidence" value="ECO:0007669"/>
    <property type="project" value="UniProtKB-KW"/>
</dbReference>
<keyword evidence="2" id="KW-0012">Acyltransferase</keyword>
<gene>
    <name evidence="2" type="ORF">ACFTOW_09320</name>
</gene>
<dbReference type="Pfam" id="PF13302">
    <property type="entry name" value="Acetyltransf_3"/>
    <property type="match status" value="1"/>
</dbReference>
<dbReference type="InterPro" id="IPR000182">
    <property type="entry name" value="GNAT_dom"/>
</dbReference>
<proteinExistence type="predicted"/>
<organism evidence="2 3">
    <name type="scientific">Lacimonas salitolerans</name>
    <dbReference type="NCBI Taxonomy" id="1323750"/>
    <lineage>
        <taxon>Bacteria</taxon>
        <taxon>Pseudomonadati</taxon>
        <taxon>Pseudomonadota</taxon>
        <taxon>Alphaproteobacteria</taxon>
        <taxon>Rhodobacterales</taxon>
        <taxon>Paracoccaceae</taxon>
        <taxon>Lacimonas</taxon>
    </lineage>
</organism>
<keyword evidence="3" id="KW-1185">Reference proteome</keyword>
<name>A0ABW4EE06_9RHOB</name>
<dbReference type="PANTHER" id="PTHR43792:SF1">
    <property type="entry name" value="N-ACETYLTRANSFERASE DOMAIN-CONTAINING PROTEIN"/>
    <property type="match status" value="1"/>
</dbReference>
<evidence type="ECO:0000313" key="3">
    <source>
        <dbReference type="Proteomes" id="UP001597186"/>
    </source>
</evidence>
<dbReference type="PROSITE" id="PS51186">
    <property type="entry name" value="GNAT"/>
    <property type="match status" value="1"/>
</dbReference>
<comment type="caution">
    <text evidence="2">The sequence shown here is derived from an EMBL/GenBank/DDBJ whole genome shotgun (WGS) entry which is preliminary data.</text>
</comment>
<dbReference type="Gene3D" id="3.40.630.30">
    <property type="match status" value="1"/>
</dbReference>
<accession>A0ABW4EE06</accession>
<evidence type="ECO:0000259" key="1">
    <source>
        <dbReference type="PROSITE" id="PS51186"/>
    </source>
</evidence>